<evidence type="ECO:0000313" key="11">
    <source>
        <dbReference type="Proteomes" id="UP000226079"/>
    </source>
</evidence>
<dbReference type="AlphaFoldDB" id="A0A2A9CN36"/>
<evidence type="ECO:0000256" key="5">
    <source>
        <dbReference type="ARBA" id="ARBA00023163"/>
    </source>
</evidence>
<dbReference type="InterPro" id="IPR013325">
    <property type="entry name" value="RNA_pol_sigma_r2"/>
</dbReference>
<feature type="compositionally biased region" description="Low complexity" evidence="6">
    <location>
        <begin position="469"/>
        <end position="522"/>
    </location>
</feature>
<dbReference type="GO" id="GO:0003677">
    <property type="term" value="F:DNA binding"/>
    <property type="evidence" value="ECO:0007669"/>
    <property type="project" value="UniProtKB-KW"/>
</dbReference>
<dbReference type="NCBIfam" id="TIGR02937">
    <property type="entry name" value="sigma70-ECF"/>
    <property type="match status" value="1"/>
</dbReference>
<dbReference type="GO" id="GO:0016987">
    <property type="term" value="F:sigma factor activity"/>
    <property type="evidence" value="ECO:0007669"/>
    <property type="project" value="UniProtKB-KW"/>
</dbReference>
<proteinExistence type="inferred from homology"/>
<dbReference type="GO" id="GO:0006352">
    <property type="term" value="P:DNA-templated transcription initiation"/>
    <property type="evidence" value="ECO:0007669"/>
    <property type="project" value="InterPro"/>
</dbReference>
<dbReference type="InterPro" id="IPR036388">
    <property type="entry name" value="WH-like_DNA-bd_sf"/>
</dbReference>
<accession>A0A2A9CN36</accession>
<dbReference type="SUPFAM" id="SSF88946">
    <property type="entry name" value="Sigma2 domain of RNA polymerase sigma factors"/>
    <property type="match status" value="1"/>
</dbReference>
<feature type="compositionally biased region" description="Low complexity" evidence="6">
    <location>
        <begin position="400"/>
        <end position="416"/>
    </location>
</feature>
<dbReference type="SUPFAM" id="SSF88659">
    <property type="entry name" value="Sigma3 and sigma4 domains of RNA polymerase sigma factors"/>
    <property type="match status" value="1"/>
</dbReference>
<dbReference type="PANTHER" id="PTHR43133:SF8">
    <property type="entry name" value="RNA POLYMERASE SIGMA FACTOR HI_1459-RELATED"/>
    <property type="match status" value="1"/>
</dbReference>
<gene>
    <name evidence="10" type="ORF">ATK74_0121</name>
</gene>
<reference evidence="10 11" key="1">
    <citation type="submission" date="2017-10" db="EMBL/GenBank/DDBJ databases">
        <title>Sequencing the genomes of 1000 actinobacteria strains.</title>
        <authorList>
            <person name="Klenk H.-P."/>
        </authorList>
    </citation>
    <scope>NUCLEOTIDE SEQUENCE [LARGE SCALE GENOMIC DNA]</scope>
    <source>
        <strain evidence="10 11">DSM 15597</strain>
    </source>
</reference>
<comment type="similarity">
    <text evidence="1">Belongs to the sigma-70 factor family. ECF subfamily.</text>
</comment>
<dbReference type="InterPro" id="IPR013324">
    <property type="entry name" value="RNA_pol_sigma_r3/r4-like"/>
</dbReference>
<feature type="region of interest" description="Disordered" evidence="6">
    <location>
        <begin position="363"/>
        <end position="543"/>
    </location>
</feature>
<keyword evidence="4" id="KW-0238">DNA-binding</keyword>
<dbReference type="InterPro" id="IPR014284">
    <property type="entry name" value="RNA_pol_sigma-70_dom"/>
</dbReference>
<evidence type="ECO:0000256" key="2">
    <source>
        <dbReference type="ARBA" id="ARBA00023015"/>
    </source>
</evidence>
<dbReference type="InterPro" id="IPR007627">
    <property type="entry name" value="RNA_pol_sigma70_r2"/>
</dbReference>
<keyword evidence="2" id="KW-0805">Transcription regulation</keyword>
<dbReference type="EMBL" id="PDJC01000001">
    <property type="protein sequence ID" value="PFG15601.1"/>
    <property type="molecule type" value="Genomic_DNA"/>
</dbReference>
<feature type="domain" description="RNA polymerase sigma-70 region 2" evidence="7">
    <location>
        <begin position="37"/>
        <end position="100"/>
    </location>
</feature>
<feature type="compositionally biased region" description="Pro residues" evidence="6">
    <location>
        <begin position="447"/>
        <end position="468"/>
    </location>
</feature>
<feature type="domain" description="RNA polymerase sigma factor 70 region 4 type 2" evidence="8">
    <location>
        <begin position="130"/>
        <end position="180"/>
    </location>
</feature>
<dbReference type="RefSeq" id="WP_169923667.1">
    <property type="nucleotide sequence ID" value="NZ_PDJC01000001.1"/>
</dbReference>
<protein>
    <submittedName>
        <fullName evidence="10">RNA polymerase sigma factor (Sigma-70 family)</fullName>
    </submittedName>
</protein>
<dbReference type="Pfam" id="PF13490">
    <property type="entry name" value="zf-HC2"/>
    <property type="match status" value="1"/>
</dbReference>
<organism evidence="10 11">
    <name type="scientific">Propionicimonas paludicola</name>
    <dbReference type="NCBI Taxonomy" id="185243"/>
    <lineage>
        <taxon>Bacteria</taxon>
        <taxon>Bacillati</taxon>
        <taxon>Actinomycetota</taxon>
        <taxon>Actinomycetes</taxon>
        <taxon>Propionibacteriales</taxon>
        <taxon>Nocardioidaceae</taxon>
        <taxon>Propionicimonas</taxon>
    </lineage>
</organism>
<dbReference type="InterPro" id="IPR013249">
    <property type="entry name" value="RNA_pol_sigma70_r4_t2"/>
</dbReference>
<comment type="caution">
    <text evidence="10">The sequence shown here is derived from an EMBL/GenBank/DDBJ whole genome shotgun (WGS) entry which is preliminary data.</text>
</comment>
<evidence type="ECO:0000256" key="3">
    <source>
        <dbReference type="ARBA" id="ARBA00023082"/>
    </source>
</evidence>
<feature type="compositionally biased region" description="Pro residues" evidence="6">
    <location>
        <begin position="417"/>
        <end position="437"/>
    </location>
</feature>
<dbReference type="Pfam" id="PF08281">
    <property type="entry name" value="Sigma70_r4_2"/>
    <property type="match status" value="1"/>
</dbReference>
<dbReference type="Gene3D" id="1.10.10.10">
    <property type="entry name" value="Winged helix-like DNA-binding domain superfamily/Winged helix DNA-binding domain"/>
    <property type="match status" value="1"/>
</dbReference>
<name>A0A2A9CN36_9ACTN</name>
<evidence type="ECO:0000259" key="7">
    <source>
        <dbReference type="Pfam" id="PF04542"/>
    </source>
</evidence>
<dbReference type="Proteomes" id="UP000226079">
    <property type="component" value="Unassembled WGS sequence"/>
</dbReference>
<evidence type="ECO:0000313" key="10">
    <source>
        <dbReference type="EMBL" id="PFG15601.1"/>
    </source>
</evidence>
<evidence type="ECO:0000256" key="6">
    <source>
        <dbReference type="SAM" id="MobiDB-lite"/>
    </source>
</evidence>
<evidence type="ECO:0000259" key="8">
    <source>
        <dbReference type="Pfam" id="PF08281"/>
    </source>
</evidence>
<dbReference type="PANTHER" id="PTHR43133">
    <property type="entry name" value="RNA POLYMERASE ECF-TYPE SIGMA FACTO"/>
    <property type="match status" value="1"/>
</dbReference>
<feature type="domain" description="Putative zinc-finger" evidence="9">
    <location>
        <begin position="200"/>
        <end position="234"/>
    </location>
</feature>
<dbReference type="InterPro" id="IPR027383">
    <property type="entry name" value="Znf_put"/>
</dbReference>
<keyword evidence="5" id="KW-0804">Transcription</keyword>
<keyword evidence="3" id="KW-0731">Sigma factor</keyword>
<dbReference type="Gene3D" id="1.10.1740.10">
    <property type="match status" value="1"/>
</dbReference>
<keyword evidence="11" id="KW-1185">Reference proteome</keyword>
<dbReference type="Pfam" id="PF04542">
    <property type="entry name" value="Sigma70_r2"/>
    <property type="match status" value="1"/>
</dbReference>
<evidence type="ECO:0000256" key="4">
    <source>
        <dbReference type="ARBA" id="ARBA00023125"/>
    </source>
</evidence>
<sequence length="559" mass="58167">MSLLFDAEAAEEQLRTAEDAELLERSRRGDSLAFAELFRRYRPLAMMIAARTSSALDPEDVSAEAFTRVWRALRNGGGPSTAFRPYLSTSVRNVALNWRRGPQEVPLDPQSFPELVESGDDTEVAITEAELIGRAFRSLPQRWQDVLWASEVEGVSTAELAERLGTSNNATAALCLRAREGLRNAWLAEHIDRRAAEPECRWVLEHLSGYSRQRLPETQQQRVAAHLEECRRCRLAAARLDRVVAVLRVSLLAAGTSAGLLAASALATGAAGGKLVTASLQPSSWVSRVASALIQPQVGLVAVIGTVAAVSIGLGTHLGATASSVSLDQPHPSVAAALPWPGASDRTATGPSGPTVVQLAAVEPTGNSLPSAATEPNRGPRVEPSATAQPSPSVDPTVAPSPTAEPTSEPSVEPSPTVNPSPSVEPSPTVEPTPSTSPSPSIEPSLEPAPTPTPSEPSATPTPTPTPSDPTSTPSEPTPSAVTPSATPSSEPTPSASVSAEPTATAEPTDSATATASASPTGSAPPPTPPDETATPQPSPTPSCVLIWDFFLRIGICRA</sequence>
<evidence type="ECO:0000259" key="9">
    <source>
        <dbReference type="Pfam" id="PF13490"/>
    </source>
</evidence>
<evidence type="ECO:0000256" key="1">
    <source>
        <dbReference type="ARBA" id="ARBA00010641"/>
    </source>
</evidence>
<dbReference type="InterPro" id="IPR039425">
    <property type="entry name" value="RNA_pol_sigma-70-like"/>
</dbReference>